<proteinExistence type="predicted"/>
<evidence type="ECO:0000313" key="7">
    <source>
        <dbReference type="Proteomes" id="UP000265703"/>
    </source>
</evidence>
<sequence>MMSSSNITLCCLIHGNNLAAAFPVKINTDKTIGELKKIIKDENSNEFAIVDAKDLMLWKVEIPDDNEDEKIRFLLQYKFEIKTELLGTRYIEDYWTDSPPKRCIHVIVKSPPAVIGHGSLVTNQSTSAVENITRELEKFNLDYPVGTQTSLSSNFSPEFLKIIKEKSEIIKQIMEHEKGSMTAEAEVKIHEDIVFAFNPENLIGGPKSYLIELSKTVNDHLLKYPLVEKTEITVQTWFNELTNALSSRQNNELVVKDKDTNNDSYLNRFMPDFRITKEDGTISLRINCFMKIEYRFKIYPC</sequence>
<name>A0A397T904_9GLOM</name>
<dbReference type="Pfam" id="PF20147">
    <property type="entry name" value="Crinkler"/>
    <property type="match status" value="1"/>
</dbReference>
<evidence type="ECO:0000256" key="2">
    <source>
        <dbReference type="ARBA" id="ARBA00004613"/>
    </source>
</evidence>
<dbReference type="InterPro" id="IPR045379">
    <property type="entry name" value="Crinkler_N"/>
</dbReference>
<evidence type="ECO:0000256" key="1">
    <source>
        <dbReference type="ARBA" id="ARBA00004340"/>
    </source>
</evidence>
<dbReference type="EMBL" id="QKYT01000096">
    <property type="protein sequence ID" value="RIA93809.1"/>
    <property type="molecule type" value="Genomic_DNA"/>
</dbReference>
<dbReference type="AlphaFoldDB" id="A0A397T904"/>
<evidence type="ECO:0000259" key="5">
    <source>
        <dbReference type="Pfam" id="PF20713"/>
    </source>
</evidence>
<gene>
    <name evidence="6" type="ORF">C1645_866758</name>
</gene>
<protein>
    <submittedName>
        <fullName evidence="6">Uncharacterized protein</fullName>
    </submittedName>
</protein>
<evidence type="ECO:0000259" key="4">
    <source>
        <dbReference type="Pfam" id="PF20147"/>
    </source>
</evidence>
<accession>A0A397T904</accession>
<dbReference type="Proteomes" id="UP000265703">
    <property type="component" value="Unassembled WGS sequence"/>
</dbReference>
<feature type="domain" description="Crinkler effector protein N-terminal" evidence="4">
    <location>
        <begin position="7"/>
        <end position="109"/>
    </location>
</feature>
<dbReference type="OrthoDB" id="2673191at2759"/>
<dbReference type="GO" id="GO:0043657">
    <property type="term" value="C:host cell"/>
    <property type="evidence" value="ECO:0007669"/>
    <property type="project" value="UniProtKB-SubCell"/>
</dbReference>
<evidence type="ECO:0000313" key="6">
    <source>
        <dbReference type="EMBL" id="RIA93809.1"/>
    </source>
</evidence>
<dbReference type="GO" id="GO:0005576">
    <property type="term" value="C:extracellular region"/>
    <property type="evidence" value="ECO:0007669"/>
    <property type="project" value="UniProtKB-SubCell"/>
</dbReference>
<organism evidence="6 7">
    <name type="scientific">Glomus cerebriforme</name>
    <dbReference type="NCBI Taxonomy" id="658196"/>
    <lineage>
        <taxon>Eukaryota</taxon>
        <taxon>Fungi</taxon>
        <taxon>Fungi incertae sedis</taxon>
        <taxon>Mucoromycota</taxon>
        <taxon>Glomeromycotina</taxon>
        <taxon>Glomeromycetes</taxon>
        <taxon>Glomerales</taxon>
        <taxon>Glomeraceae</taxon>
        <taxon>Glomus</taxon>
    </lineage>
</organism>
<comment type="caution">
    <text evidence="6">The sequence shown here is derived from an EMBL/GenBank/DDBJ whole genome shotgun (WGS) entry which is preliminary data.</text>
</comment>
<dbReference type="Pfam" id="PF20713">
    <property type="entry name" value="DUF6826"/>
    <property type="match status" value="1"/>
</dbReference>
<reference evidence="6 7" key="1">
    <citation type="submission" date="2018-06" db="EMBL/GenBank/DDBJ databases">
        <title>Comparative genomics reveals the genomic features of Rhizophagus irregularis, R. cerebriforme, R. diaphanum and Gigaspora rosea, and their symbiotic lifestyle signature.</title>
        <authorList>
            <person name="Morin E."/>
            <person name="San Clemente H."/>
            <person name="Chen E.C.H."/>
            <person name="De La Providencia I."/>
            <person name="Hainaut M."/>
            <person name="Kuo A."/>
            <person name="Kohler A."/>
            <person name="Murat C."/>
            <person name="Tang N."/>
            <person name="Roy S."/>
            <person name="Loubradou J."/>
            <person name="Henrissat B."/>
            <person name="Grigoriev I.V."/>
            <person name="Corradi N."/>
            <person name="Roux C."/>
            <person name="Martin F.M."/>
        </authorList>
    </citation>
    <scope>NUCLEOTIDE SEQUENCE [LARGE SCALE GENOMIC DNA]</scope>
    <source>
        <strain evidence="6 7">DAOM 227022</strain>
    </source>
</reference>
<comment type="subcellular location">
    <subcellularLocation>
        <location evidence="1">Host cell</location>
    </subcellularLocation>
    <subcellularLocation>
        <location evidence="2">Secreted</location>
    </subcellularLocation>
</comment>
<feature type="domain" description="DUF6826" evidence="5">
    <location>
        <begin position="233"/>
        <end position="281"/>
    </location>
</feature>
<dbReference type="InterPro" id="IPR049229">
    <property type="entry name" value="DUF6826"/>
</dbReference>
<keyword evidence="7" id="KW-1185">Reference proteome</keyword>
<evidence type="ECO:0000256" key="3">
    <source>
        <dbReference type="ARBA" id="ARBA00022525"/>
    </source>
</evidence>
<keyword evidence="3" id="KW-0964">Secreted</keyword>